<proteinExistence type="predicted"/>
<sequence>MKFKILTFILLVNVAYLSGQKSGNVTYIIKPIAFEVKEDAKQKEIVNEIIKNAEKQKFILEFNSHQSAFYYMEDLSNQELKEDLIYQLAAKRFTSDFHYYLNSNENKEFFLKNDGYTIENTYLKKDWKITTETKTIDNYLCYKAIYEYDYLARDKKIKTRIITAWFAPNLPFSYGPKNYNGLPGLILELQDWDTTFLATKIELFDKEIKIDFPKGKTITQEEYERKVLSGN</sequence>
<protein>
    <submittedName>
        <fullName evidence="1">GLPGLI family protein</fullName>
    </submittedName>
</protein>
<evidence type="ECO:0000313" key="1">
    <source>
        <dbReference type="EMBL" id="MBM6500674.1"/>
    </source>
</evidence>
<gene>
    <name evidence="1" type="ORF">H9X54_015380</name>
</gene>
<dbReference type="NCBIfam" id="TIGR01200">
    <property type="entry name" value="GLPGLI"/>
    <property type="match status" value="1"/>
</dbReference>
<accession>A0ABS2D0D0</accession>
<organism evidence="1 2">
    <name type="scientific">Flavobacterium macrobrachii</name>
    <dbReference type="NCBI Taxonomy" id="591204"/>
    <lineage>
        <taxon>Bacteria</taxon>
        <taxon>Pseudomonadati</taxon>
        <taxon>Bacteroidota</taxon>
        <taxon>Flavobacteriia</taxon>
        <taxon>Flavobacteriales</taxon>
        <taxon>Flavobacteriaceae</taxon>
        <taxon>Flavobacterium</taxon>
    </lineage>
</organism>
<dbReference type="Pfam" id="PF09697">
    <property type="entry name" value="Porph_ging"/>
    <property type="match status" value="1"/>
</dbReference>
<comment type="caution">
    <text evidence="1">The sequence shown here is derived from an EMBL/GenBank/DDBJ whole genome shotgun (WGS) entry which is preliminary data.</text>
</comment>
<keyword evidence="2" id="KW-1185">Reference proteome</keyword>
<dbReference type="EMBL" id="JACSOD020000507">
    <property type="protein sequence ID" value="MBM6500674.1"/>
    <property type="molecule type" value="Genomic_DNA"/>
</dbReference>
<reference evidence="1 2" key="1">
    <citation type="submission" date="2021-02" db="EMBL/GenBank/DDBJ databases">
        <authorList>
            <person name="Jung H.S."/>
            <person name="Chun B.H."/>
            <person name="Jeon C.O."/>
        </authorList>
    </citation>
    <scope>NUCLEOTIDE SEQUENCE [LARGE SCALE GENOMIC DNA]</scope>
    <source>
        <strain evidence="1 2">LMG 25203</strain>
    </source>
</reference>
<name>A0ABS2D0D0_9FLAO</name>
<dbReference type="Proteomes" id="UP000759529">
    <property type="component" value="Unassembled WGS sequence"/>
</dbReference>
<dbReference type="InterPro" id="IPR005901">
    <property type="entry name" value="GLPGLI"/>
</dbReference>
<dbReference type="RefSeq" id="WP_187656242.1">
    <property type="nucleotide sequence ID" value="NZ_JACSOD020000507.1"/>
</dbReference>
<evidence type="ECO:0000313" key="2">
    <source>
        <dbReference type="Proteomes" id="UP000759529"/>
    </source>
</evidence>